<dbReference type="GO" id="GO:0006355">
    <property type="term" value="P:regulation of DNA-templated transcription"/>
    <property type="evidence" value="ECO:0007669"/>
    <property type="project" value="InterPro"/>
</dbReference>
<dbReference type="InParanoid" id="A0A1D6GMP5"/>
<feature type="region of interest" description="Disordered" evidence="5">
    <location>
        <begin position="1"/>
        <end position="109"/>
    </location>
</feature>
<dbReference type="GO" id="GO:0005634">
    <property type="term" value="C:nucleus"/>
    <property type="evidence" value="ECO:0007669"/>
    <property type="project" value="UniProtKB-SubCell"/>
</dbReference>
<keyword evidence="1" id="KW-0456">Lyase</keyword>
<dbReference type="STRING" id="4577.A0A1D6GMP5"/>
<dbReference type="InterPro" id="IPR029058">
    <property type="entry name" value="AB_hydrolase_fold"/>
</dbReference>
<keyword evidence="4" id="KW-0175">Coiled coil</keyword>
<keyword evidence="3" id="KW-0539">Nucleus</keyword>
<name>A0A1D6GMP5_MAIZE</name>
<feature type="compositionally biased region" description="Low complexity" evidence="5">
    <location>
        <begin position="24"/>
        <end position="52"/>
    </location>
</feature>
<evidence type="ECO:0000256" key="3">
    <source>
        <dbReference type="RuleBase" id="RU003796"/>
    </source>
</evidence>
<dbReference type="FunFam" id="1.10.510.10:FF:001692">
    <property type="entry name" value="Gamma-glutamylcyclotransferase"/>
    <property type="match status" value="1"/>
</dbReference>
<dbReference type="InterPro" id="IPR027417">
    <property type="entry name" value="P-loop_NTPase"/>
</dbReference>
<dbReference type="InterPro" id="IPR006840">
    <property type="entry name" value="ChaC"/>
</dbReference>
<evidence type="ECO:0000259" key="6">
    <source>
        <dbReference type="SMART" id="SM01372"/>
    </source>
</evidence>
<gene>
    <name evidence="7" type="ORF">ZEAMMB73_Zm00001d013845</name>
</gene>
<keyword evidence="3" id="KW-0238">DNA-binding</keyword>
<dbReference type="Gene3D" id="1.10.10.10">
    <property type="entry name" value="Winged helix-like DNA-binding domain superfamily/Winged helix DNA-binding domain"/>
    <property type="match status" value="1"/>
</dbReference>
<dbReference type="SUPFAM" id="SSF56112">
    <property type="entry name" value="Protein kinase-like (PK-like)"/>
    <property type="match status" value="1"/>
</dbReference>
<dbReference type="Gene3D" id="3.40.50.1820">
    <property type="entry name" value="alpha/beta hydrolase"/>
    <property type="match status" value="1"/>
</dbReference>
<dbReference type="GO" id="GO:0005667">
    <property type="term" value="C:transcription regulator complex"/>
    <property type="evidence" value="ECO:0007669"/>
    <property type="project" value="InterPro"/>
</dbReference>
<keyword evidence="2" id="KW-0131">Cell cycle</keyword>
<feature type="compositionally biased region" description="Basic residues" evidence="5">
    <location>
        <begin position="53"/>
        <end position="70"/>
    </location>
</feature>
<dbReference type="AlphaFoldDB" id="A0A1D6GMP5"/>
<dbReference type="PANTHER" id="PTHR12192:SF19">
    <property type="entry name" value="GAMMA-GLUTAMYLCYCLOTRANSFERASE 2-2"/>
    <property type="match status" value="1"/>
</dbReference>
<evidence type="ECO:0000256" key="4">
    <source>
        <dbReference type="SAM" id="Coils"/>
    </source>
</evidence>
<dbReference type="InterPro" id="IPR036388">
    <property type="entry name" value="WH-like_DNA-bd_sf"/>
</dbReference>
<dbReference type="SUPFAM" id="SSF52540">
    <property type="entry name" value="P-loop containing nucleoside triphosphate hydrolases"/>
    <property type="match status" value="1"/>
</dbReference>
<dbReference type="InterPro" id="IPR003316">
    <property type="entry name" value="E2F_WHTH_DNA-bd_dom"/>
</dbReference>
<dbReference type="SUPFAM" id="SSF46785">
    <property type="entry name" value="Winged helix' DNA-binding domain"/>
    <property type="match status" value="1"/>
</dbReference>
<dbReference type="InterPro" id="IPR056304">
    <property type="entry name" value="Lip-like_C"/>
</dbReference>
<dbReference type="GO" id="GO:0061928">
    <property type="term" value="F:glutathione specific gamma-glutamylcyclotransferase activity"/>
    <property type="evidence" value="ECO:0007669"/>
    <property type="project" value="InterPro"/>
</dbReference>
<dbReference type="SMR" id="A0A1D6GMP5"/>
<feature type="coiled-coil region" evidence="4">
    <location>
        <begin position="796"/>
        <end position="830"/>
    </location>
</feature>
<evidence type="ECO:0000313" key="7">
    <source>
        <dbReference type="EMBL" id="AQK64556.1"/>
    </source>
</evidence>
<dbReference type="Pfam" id="PF24708">
    <property type="entry name" value="Lip_C"/>
    <property type="match status" value="1"/>
</dbReference>
<dbReference type="GO" id="GO:0003677">
    <property type="term" value="F:DNA binding"/>
    <property type="evidence" value="ECO:0007669"/>
    <property type="project" value="UniProtKB-KW"/>
</dbReference>
<dbReference type="SUPFAM" id="SSF53474">
    <property type="entry name" value="alpha/beta-Hydrolases"/>
    <property type="match status" value="1"/>
</dbReference>
<evidence type="ECO:0000256" key="1">
    <source>
        <dbReference type="ARBA" id="ARBA00023239"/>
    </source>
</evidence>
<protein>
    <submittedName>
        <fullName evidence="7">E2F transcription factor-like E2FE</fullName>
    </submittedName>
</protein>
<dbReference type="Pfam" id="PF04752">
    <property type="entry name" value="ChaC"/>
    <property type="match status" value="1"/>
</dbReference>
<keyword evidence="3" id="KW-0805">Transcription regulation</keyword>
<reference evidence="7" key="1">
    <citation type="submission" date="2015-12" db="EMBL/GenBank/DDBJ databases">
        <title>Update maize B73 reference genome by single molecule sequencing technologies.</title>
        <authorList>
            <consortium name="Maize Genome Sequencing Project"/>
            <person name="Ware D."/>
        </authorList>
    </citation>
    <scope>NUCLEOTIDE SEQUENCE</scope>
    <source>
        <tissue evidence="7">Seedling</tissue>
    </source>
</reference>
<dbReference type="InterPro" id="IPR011009">
    <property type="entry name" value="Kinase-like_dom_sf"/>
</dbReference>
<dbReference type="InterPro" id="IPR036390">
    <property type="entry name" value="WH_DNA-bd_sf"/>
</dbReference>
<accession>A0A1D6GMP5</accession>
<sequence>MDVDSRMATESDSDSDARGGSGSGSETPTASSSPSVVSLAPTASSSPSSTHPTPRRTAARSRPSSRRWRAPRPGDRPLARGEALPCPSLNPVLPPPPSTLPPHIPRTPRDESVHARVWIRGWSPRLDPAGKEDRGGEGRGYDLHDVEAVDRCSRMMVSVMSLLKTELTSFMVLYNRDNVESIGLDEAAKCLGVERRRIYDIVNVLEGVGHVAPPLRICLYDNCHPRIPNRRCPPLTRFLTSLTEDFSKGYNKWWSRNPNGVPLESLGYKQGYRVDVDIPDQTWVEACSFHDVLIFNTGHWYVNVTIHRQISIKLALQRDAKLMPFYDLTGIPHLKWFGVEGQYNVMVIDLLGPSLKGLFNYCSRKFSLKTVLMLADQMISVVCYLARWSPARMPPPINSSPSVSPSMTTILSLVSSRTYKIVDYVEADTAHLSAPGLGVEFGGIRYATGCAMVLWVFGYGSLIWNPGFDFDDKILGFIKGYNRTFNLACIDHRGTPEHPARTCTLETDDEAICYLERRECEYDQKISIDFYKEGDPLKPAVTGVLVFISTPDPIGNKYYLGPAPLQDMARQIATANGPTGYNRDYLFSMEKALAIISHEDDSILELANEVRKVLNRTKETKITGANASLKSHAHYVFYYDLVSSSCLVRELFYYLKGEQVDYGEEHSKACGHNRFGRIYHTGHYPVCYEHNPVHFVGHSVGTQVVRVLHQMLADKLIALDMGALIAGAKYHGEFEDRPKAVLKEVTYSDGQTILFIDEIHKVNCWGSSLFTIFYGMTKLMSPYISYKLQMPWLQKAKLLLRELKTVKADLSFAKERYAQLEEENKMLRESYDMGDNPEANDQVMFLKFEPRQCMLILASRFLTATFRPLAVRIGYSKAKKDPPCFMVIVTKKCLQDLQALLLLQERTGMVSLEIQVVL</sequence>
<dbReference type="CDD" id="cd00009">
    <property type="entry name" value="AAA"/>
    <property type="match status" value="1"/>
</dbReference>
<keyword evidence="3" id="KW-0804">Transcription</keyword>
<dbReference type="ExpressionAtlas" id="A0A1D6GMP5">
    <property type="expression patterns" value="baseline and differential"/>
</dbReference>
<organism evidence="7">
    <name type="scientific">Zea mays</name>
    <name type="common">Maize</name>
    <dbReference type="NCBI Taxonomy" id="4577"/>
    <lineage>
        <taxon>Eukaryota</taxon>
        <taxon>Viridiplantae</taxon>
        <taxon>Streptophyta</taxon>
        <taxon>Embryophyta</taxon>
        <taxon>Tracheophyta</taxon>
        <taxon>Spermatophyta</taxon>
        <taxon>Magnoliopsida</taxon>
        <taxon>Liliopsida</taxon>
        <taxon>Poales</taxon>
        <taxon>Poaceae</taxon>
        <taxon>PACMAD clade</taxon>
        <taxon>Panicoideae</taxon>
        <taxon>Andropogonodae</taxon>
        <taxon>Andropogoneae</taxon>
        <taxon>Tripsacinae</taxon>
        <taxon>Zea</taxon>
    </lineage>
</organism>
<evidence type="ECO:0000256" key="5">
    <source>
        <dbReference type="SAM" id="MobiDB-lite"/>
    </source>
</evidence>
<dbReference type="CDD" id="cd06661">
    <property type="entry name" value="GGCT_like"/>
    <property type="match status" value="1"/>
</dbReference>
<feature type="domain" description="E2F/DP family winged-helix DNA-binding" evidence="6">
    <location>
        <begin position="164"/>
        <end position="221"/>
    </location>
</feature>
<dbReference type="InterPro" id="IPR013024">
    <property type="entry name" value="GGCT-like"/>
</dbReference>
<comment type="similarity">
    <text evidence="3">Belongs to the E2F/DP family.</text>
</comment>
<dbReference type="SMART" id="SM01372">
    <property type="entry name" value="E2F_TDP"/>
    <property type="match status" value="1"/>
</dbReference>
<dbReference type="GO" id="GO:0006751">
    <property type="term" value="P:glutathione catabolic process"/>
    <property type="evidence" value="ECO:0007669"/>
    <property type="project" value="InterPro"/>
</dbReference>
<proteinExistence type="inferred from homology"/>
<evidence type="ECO:0000256" key="2">
    <source>
        <dbReference type="ARBA" id="ARBA00023306"/>
    </source>
</evidence>
<dbReference type="EMBL" id="CM000781">
    <property type="protein sequence ID" value="AQK64556.1"/>
    <property type="molecule type" value="Genomic_DNA"/>
</dbReference>
<dbReference type="PANTHER" id="PTHR12192">
    <property type="entry name" value="CATION TRANSPORT PROTEIN CHAC-RELATED"/>
    <property type="match status" value="1"/>
</dbReference>
<feature type="compositionally biased region" description="Pro residues" evidence="5">
    <location>
        <begin position="92"/>
        <end position="105"/>
    </location>
</feature>
<dbReference type="Gene3D" id="1.10.510.10">
    <property type="entry name" value="Transferase(Phosphotransferase) domain 1"/>
    <property type="match status" value="1"/>
</dbReference>
<dbReference type="Pfam" id="PF02319">
    <property type="entry name" value="WHD_E2F_TDP"/>
    <property type="match status" value="1"/>
</dbReference>
<comment type="subcellular location">
    <subcellularLocation>
        <location evidence="3">Nucleus</location>
    </subcellularLocation>
</comment>